<evidence type="ECO:0000259" key="12">
    <source>
        <dbReference type="Pfam" id="PF04015"/>
    </source>
</evidence>
<evidence type="ECO:0000259" key="13">
    <source>
        <dbReference type="Pfam" id="PF04932"/>
    </source>
</evidence>
<evidence type="ECO:0000259" key="10">
    <source>
        <dbReference type="Pfam" id="PF00535"/>
    </source>
</evidence>
<feature type="transmembrane region" description="Helical" evidence="7">
    <location>
        <begin position="3212"/>
        <end position="3236"/>
    </location>
</feature>
<feature type="transmembrane region" description="Helical" evidence="7">
    <location>
        <begin position="70"/>
        <end position="98"/>
    </location>
</feature>
<feature type="domain" description="Glycosyltransferase subfamily 4-like N-terminal" evidence="15">
    <location>
        <begin position="2270"/>
        <end position="2451"/>
    </location>
</feature>
<keyword evidence="18" id="KW-1185">Reference proteome</keyword>
<feature type="domain" description="Glycosyl transferase family 1" evidence="9">
    <location>
        <begin position="2460"/>
        <end position="2628"/>
    </location>
</feature>
<feature type="transmembrane region" description="Helical" evidence="7">
    <location>
        <begin position="110"/>
        <end position="131"/>
    </location>
</feature>
<feature type="domain" description="Methyltransferase type 11" evidence="14">
    <location>
        <begin position="573"/>
        <end position="622"/>
    </location>
</feature>
<feature type="transmembrane region" description="Helical" evidence="7">
    <location>
        <begin position="406"/>
        <end position="424"/>
    </location>
</feature>
<feature type="transmembrane region" description="Helical" evidence="7">
    <location>
        <begin position="284"/>
        <end position="305"/>
    </location>
</feature>
<comment type="subcellular location">
    <subcellularLocation>
        <location evidence="1">Membrane</location>
        <topology evidence="1">Multi-pass membrane protein</topology>
    </subcellularLocation>
</comment>
<evidence type="ECO:0000313" key="18">
    <source>
        <dbReference type="Proteomes" id="UP001642464"/>
    </source>
</evidence>
<dbReference type="InterPro" id="IPR001296">
    <property type="entry name" value="Glyco_trans_1"/>
</dbReference>
<dbReference type="CDD" id="cd03794">
    <property type="entry name" value="GT4_WbuB-like"/>
    <property type="match status" value="1"/>
</dbReference>
<dbReference type="CDD" id="cd03786">
    <property type="entry name" value="GTB_UDP-GlcNAc_2-Epimerase"/>
    <property type="match status" value="1"/>
</dbReference>
<dbReference type="Pfam" id="PF13579">
    <property type="entry name" value="Glyco_trans_4_4"/>
    <property type="match status" value="1"/>
</dbReference>
<dbReference type="InterPro" id="IPR028098">
    <property type="entry name" value="Glyco_trans_4-like_N"/>
</dbReference>
<dbReference type="InterPro" id="IPR011004">
    <property type="entry name" value="Trimer_LpxA-like_sf"/>
</dbReference>
<feature type="domain" description="Nucleotidyl transferase" evidence="8">
    <location>
        <begin position="2023"/>
        <end position="2188"/>
    </location>
</feature>
<evidence type="ECO:0000256" key="1">
    <source>
        <dbReference type="ARBA" id="ARBA00004141"/>
    </source>
</evidence>
<dbReference type="SUPFAM" id="SSF53448">
    <property type="entry name" value="Nucleotide-diphospho-sugar transferases"/>
    <property type="match status" value="3"/>
</dbReference>
<evidence type="ECO:0000313" key="17">
    <source>
        <dbReference type="EMBL" id="CAK9080287.1"/>
    </source>
</evidence>
<feature type="transmembrane region" description="Helical" evidence="7">
    <location>
        <begin position="3031"/>
        <end position="3050"/>
    </location>
</feature>
<keyword evidence="6 7" id="KW-0472">Membrane</keyword>
<organism evidence="17 18">
    <name type="scientific">Durusdinium trenchii</name>
    <dbReference type="NCBI Taxonomy" id="1381693"/>
    <lineage>
        <taxon>Eukaryota</taxon>
        <taxon>Sar</taxon>
        <taxon>Alveolata</taxon>
        <taxon>Dinophyceae</taxon>
        <taxon>Suessiales</taxon>
        <taxon>Symbiodiniaceae</taxon>
        <taxon>Durusdinium</taxon>
    </lineage>
</organism>
<feature type="transmembrane region" description="Helical" evidence="7">
    <location>
        <begin position="375"/>
        <end position="394"/>
    </location>
</feature>
<gene>
    <name evidence="17" type="ORF">SCF082_LOCUS38285</name>
</gene>
<dbReference type="SUPFAM" id="SSF56801">
    <property type="entry name" value="Acetyl-CoA synthetase-like"/>
    <property type="match status" value="1"/>
</dbReference>
<feature type="domain" description="O-antigen ligase-related" evidence="13">
    <location>
        <begin position="3179"/>
        <end position="3316"/>
    </location>
</feature>
<feature type="transmembrane region" description="Helical" evidence="7">
    <location>
        <begin position="3345"/>
        <end position="3360"/>
    </location>
</feature>
<keyword evidence="5 7" id="KW-1133">Transmembrane helix</keyword>
<proteinExistence type="predicted"/>
<dbReference type="Gene3D" id="3.40.50.150">
    <property type="entry name" value="Vaccinia Virus protein VP39"/>
    <property type="match status" value="2"/>
</dbReference>
<feature type="transmembrane region" description="Helical" evidence="7">
    <location>
        <begin position="30"/>
        <end position="49"/>
    </location>
</feature>
<evidence type="ECO:0000259" key="9">
    <source>
        <dbReference type="Pfam" id="PF00534"/>
    </source>
</evidence>
<evidence type="ECO:0000256" key="6">
    <source>
        <dbReference type="ARBA" id="ARBA00023136"/>
    </source>
</evidence>
<dbReference type="CDD" id="cd03801">
    <property type="entry name" value="GT4_PimA-like"/>
    <property type="match status" value="2"/>
</dbReference>
<evidence type="ECO:0000256" key="7">
    <source>
        <dbReference type="SAM" id="Phobius"/>
    </source>
</evidence>
<feature type="domain" description="Methyltransferase type 11" evidence="14">
    <location>
        <begin position="4952"/>
        <end position="5010"/>
    </location>
</feature>
<feature type="transmembrane region" description="Helical" evidence="7">
    <location>
        <begin position="3000"/>
        <end position="3019"/>
    </location>
</feature>
<dbReference type="SUPFAM" id="SSF56112">
    <property type="entry name" value="Protein kinase-like (PK-like)"/>
    <property type="match status" value="1"/>
</dbReference>
<feature type="transmembrane region" description="Helical" evidence="7">
    <location>
        <begin position="3300"/>
        <end position="3324"/>
    </location>
</feature>
<evidence type="ECO:0000256" key="2">
    <source>
        <dbReference type="ARBA" id="ARBA00022676"/>
    </source>
</evidence>
<feature type="domain" description="Glycosyltransferase subfamily 4-like N-terminal" evidence="16">
    <location>
        <begin position="4558"/>
        <end position="4736"/>
    </location>
</feature>
<feature type="transmembrane region" description="Helical" evidence="7">
    <location>
        <begin position="207"/>
        <end position="228"/>
    </location>
</feature>
<accession>A0ABP0PXA5</accession>
<evidence type="ECO:0000256" key="4">
    <source>
        <dbReference type="ARBA" id="ARBA00022692"/>
    </source>
</evidence>
<keyword evidence="3" id="KW-0808">Transferase</keyword>
<dbReference type="InterPro" id="IPR005835">
    <property type="entry name" value="NTP_transferase_dom"/>
</dbReference>
<dbReference type="InterPro" id="IPR007016">
    <property type="entry name" value="O-antigen_ligase-rel_domated"/>
</dbReference>
<feature type="transmembrane region" description="Helical" evidence="7">
    <location>
        <begin position="2959"/>
        <end position="2980"/>
    </location>
</feature>
<dbReference type="InterPro" id="IPR029044">
    <property type="entry name" value="Nucleotide-diphossugar_trans"/>
</dbReference>
<dbReference type="InterPro" id="IPR029063">
    <property type="entry name" value="SAM-dependent_MTases_sf"/>
</dbReference>
<feature type="domain" description="UDP-N-acetylglucosamine 2-epimerase" evidence="11">
    <location>
        <begin position="5027"/>
        <end position="5291"/>
    </location>
</feature>
<dbReference type="CDD" id="cd00761">
    <property type="entry name" value="Glyco_tranf_GTA_type"/>
    <property type="match status" value="1"/>
</dbReference>
<dbReference type="Pfam" id="PF08241">
    <property type="entry name" value="Methyltransf_11"/>
    <property type="match status" value="2"/>
</dbReference>
<feature type="domain" description="Glycosyl transferase family 1" evidence="9">
    <location>
        <begin position="3497"/>
        <end position="3660"/>
    </location>
</feature>
<evidence type="ECO:0000256" key="5">
    <source>
        <dbReference type="ARBA" id="ARBA00022989"/>
    </source>
</evidence>
<evidence type="ECO:0000259" key="8">
    <source>
        <dbReference type="Pfam" id="PF00483"/>
    </source>
</evidence>
<dbReference type="EMBL" id="CAXAMM010038708">
    <property type="protein sequence ID" value="CAK9080287.1"/>
    <property type="molecule type" value="Genomic_DNA"/>
</dbReference>
<dbReference type="PROSITE" id="PS00101">
    <property type="entry name" value="HEXAPEP_TRANSFERASES"/>
    <property type="match status" value="1"/>
</dbReference>
<dbReference type="InterPro" id="IPR018357">
    <property type="entry name" value="Hexapep_transf_CS"/>
</dbReference>
<feature type="domain" description="UDP-N-acetylglucosamine 2-epimerase" evidence="11">
    <location>
        <begin position="1205"/>
        <end position="1422"/>
    </location>
</feature>
<dbReference type="Pfam" id="PF00483">
    <property type="entry name" value="NTP_transferase"/>
    <property type="match status" value="2"/>
</dbReference>
<name>A0ABP0PXA5_9DINO</name>
<dbReference type="Proteomes" id="UP001642464">
    <property type="component" value="Unassembled WGS sequence"/>
</dbReference>
<reference evidence="17 18" key="1">
    <citation type="submission" date="2024-02" db="EMBL/GenBank/DDBJ databases">
        <authorList>
            <person name="Chen Y."/>
            <person name="Shah S."/>
            <person name="Dougan E. K."/>
            <person name="Thang M."/>
            <person name="Chan C."/>
        </authorList>
    </citation>
    <scope>NUCLEOTIDE SEQUENCE [LARGE SCALE GENOMIC DNA]</scope>
</reference>
<dbReference type="SUPFAM" id="SSF53756">
    <property type="entry name" value="UDP-Glycosyltransferase/glycogen phosphorylase"/>
    <property type="match status" value="5"/>
</dbReference>
<dbReference type="InterPro" id="IPR013216">
    <property type="entry name" value="Methyltransf_11"/>
</dbReference>
<dbReference type="Gene3D" id="3.90.550.10">
    <property type="entry name" value="Spore Coat Polysaccharide Biosynthesis Protein SpsA, Chain A"/>
    <property type="match status" value="3"/>
</dbReference>
<dbReference type="InterPro" id="IPR023214">
    <property type="entry name" value="HAD_sf"/>
</dbReference>
<feature type="transmembrane region" description="Helical" evidence="7">
    <location>
        <begin position="349"/>
        <end position="369"/>
    </location>
</feature>
<dbReference type="InterPro" id="IPR042099">
    <property type="entry name" value="ANL_N_sf"/>
</dbReference>
<dbReference type="SUPFAM" id="SSF51161">
    <property type="entry name" value="Trimeric LpxA-like enzymes"/>
    <property type="match status" value="1"/>
</dbReference>
<dbReference type="Gene3D" id="3.40.50.1000">
    <property type="entry name" value="HAD superfamily/HAD-like"/>
    <property type="match status" value="1"/>
</dbReference>
<keyword evidence="4 7" id="KW-0812">Transmembrane</keyword>
<dbReference type="NCBIfam" id="TIGR00236">
    <property type="entry name" value="wecB"/>
    <property type="match status" value="1"/>
</dbReference>
<evidence type="ECO:0000259" key="14">
    <source>
        <dbReference type="Pfam" id="PF08241"/>
    </source>
</evidence>
<feature type="transmembrane region" description="Helical" evidence="7">
    <location>
        <begin position="143"/>
        <end position="160"/>
    </location>
</feature>
<dbReference type="Pfam" id="PF00535">
    <property type="entry name" value="Glycos_transf_2"/>
    <property type="match status" value="1"/>
</dbReference>
<dbReference type="InterPro" id="IPR029767">
    <property type="entry name" value="WecB-like"/>
</dbReference>
<evidence type="ECO:0000256" key="3">
    <source>
        <dbReference type="ARBA" id="ARBA00022679"/>
    </source>
</evidence>
<feature type="transmembrane region" description="Helical" evidence="7">
    <location>
        <begin position="3086"/>
        <end position="3104"/>
    </location>
</feature>
<feature type="domain" description="Glycosyltransferase 2-like" evidence="10">
    <location>
        <begin position="2644"/>
        <end position="2738"/>
    </location>
</feature>
<feature type="transmembrane region" description="Helical" evidence="7">
    <location>
        <begin position="166"/>
        <end position="187"/>
    </location>
</feature>
<dbReference type="InterPro" id="IPR001173">
    <property type="entry name" value="Glyco_trans_2-like"/>
</dbReference>
<dbReference type="CDD" id="cd04647">
    <property type="entry name" value="LbH_MAT_like"/>
    <property type="match status" value="1"/>
</dbReference>
<sequence length="5300" mass="588838">MIYGASSALSQVINFMLLPIYTDFLSTADYGVWAMLNIVLALFIPIANLGMSNAVFRRFNTCNDDEERQIVLSTGLLSVLCSTLLLGIFCLMFAGPLIDLVVAHPDSVRLMQLTVVTAMISSVGEITMVVLRADRRVRTSAAMNILRLLSTIGVSIFLVAQLRMGLMGAIIGGLVGAIVGTAAQFYVTRHSFRFELSSEQWQGMLRYGTPFVPHKIMAVLLTAFGQLVVLKQLGVAEGGLFRVAVMFSVPFTFVVHAVQKAWVPFKFQIHARDEDPPGFFRTAVTYYFAGTTYLWVGVAAWGPLALLLFTNPNFHDAALLIPIVAAIPLSEGLYFMLGTGIELSNNTRALPLVSLMGLITVVCTALPLVNALGATGAALGTIIGWCVMSAVIYLLSQRRFHVPYDWPSLIAFFVGSALCAALAYEGHALMNIPARIGMALGLSIAFPIFVTLTLLRSSTERSRMREIGRRLKKVRARKKAPLEDISESDSDTVSEVAIRRTASRLGFNVARARPEYETPSMGLYKELYSEEVLERKPFYNVGAGKFRHPHWTIVDKPSDWYANVQDGQTLLAYDLLSFDPLPIESDSAEIVYTSHTLEHIPNEAAEWFLSEVFRVLNPGGILRVTVPDAELFYQALCRRDHHFDNITRIYRTAEKARKHCIDRPANQLSPQQLFLWRVATSTSVNHVDGSAERISDEELDQVLETMTLSDALDYCVSKCDLEVQRKYPGNHVNWWTFDKFKPMFEKMLLFLILRKFVVDPVSHWYGRQLLKRQLELLAELGQGASIRGPLAIGNPRNTHFAEDVSINPGFVSKGQGKLFVGAHVHMGEDVTVITDNHNYKYPDALPYDRTRISEDVTIGNCVWIGDRVLIMPGVTVGEGAILAAGAVVTRDVPPLKIVGGNPAKEIGERDGSHYYSLRDQERYVHWPRDYDKINRVRTKVRRANKVLRWFEHAYPILKASEWGPLLQHGEIDILDVGIVALYFNTLTFLRHDPAKKRKKPLGMLGRTRRQTKLLGSRVKRSLEDRATSRRSAQISQADIVFWPCEPTHVKAMKPVMQWLDQQNIPYIVFACRGKIFHELEAQGIQAIFPQAHWGGRLRKASLTGRIQCTKLSNSELFDISDLEPLDDTAELVKMLRFHSAHLLPLIYEAQVNCEEIFRRIKPKVLVVGSDITYQGRTACRMAKTQGITTACPMHGALASNPTHALHIADRYLAYGEAAKNFLASLGYPAEQVAVCGAPYLDGSPKQSGHIHETIRQNLSLDDKKPYVLVATSGPGNTISHEHHAQIIETLRHVSLKLPHVQFVVKLHRKDHLEYYQQVLTRLSDAELHIVPYGAEGYPGDIFDWLQGSDLLLTGASSVAVEAMLMDVPVITMDFADEIAATDFITQGATTHVTTPEHLYETVESIVDSPEGASSARDRSQDYLQSMFHSHDGRVAEGVMALSNISCPAMVPVAGRPVIHWTLTYLRSLGLRNFVIAVAHRDMFIEDFVAYTFGQDTNIQFVVPSKDGGLGLTVHELAQQATTASSLVVLGDTHFQFKDPHVLEAGSPVVLTSPVEESYRWCTAESDAEGFVTQLHDKVPDLPGAHHDALIGVYFFPDTKELQNQGRLAVQKAESQSRLTAMADILQLIGETKPILAETAGDWLDCGNPDRQATSHRSLLQKRDFNELSIDPVLGTITKHSRHVKKFIDEINFMRLLPPDLAVLFPRIIDYSTDWDEPYVTMEYYGYPSLAEVFVFENVDPGIWEQIFVHLREIITSGFMKRRRPLSLEDLHEMYVAKTRTRLDNLRASPELLRIVEHDGPITINGREMENLPRLWNLLEGEVDRLAENVQGNVIHGDMCFSNILYDMRSRICKLIDPRGSFGAAGLYGDSRYDVAKLYHSVYGLYDFITNDLFRVEVDGANIQLDICSRPQHEHIRERFESAFFGTFDRREILILTGVLFASMPALHYDTPRRQLAMYARGNVGLVVARKGAITLKWLADHGIEYDEIYFGKPHADIYLDDNAVRFESWDDIAGDGSSMPLRSRFADIGIATPKPLIDVRGRPMYSWAMDSLPLGLVEKVVFVCLREHLDQCNLQEDIETRYADLNPVIIGLDEVTEGQACTVLVARDHIDNDKPLLIYNADTYCRTNLEQTLPALQAKADGLLSVFQAPGDKWSFARTNDEGRVVETAEKKRISQWACTGLYHFSRGSDFVRHADEMIAENQRTNKEFYVAPLYNRLIADGADIRIDEALEVWVLGTPRRLGTFQQELQALMIARQPKKVLHVLNSAAGGAALSTIGLMDSLREQGIEACAVCHDAGGEAERKLLSDATHGNVIFAPLYWWNRKIRAKTWKRPLIEAYQLKRTGFKRGSAEKVTRFAQEQQADLIHTNTICTPEGASAARALGLPHVWHLRELLGPGRPFRLPLEGNRLGEHLAKQCSFLVANSNVTADIVRDWLPEGLLQVVPNGIDVSQFEVRPITPSGNKLVVAMVGSISSNWKKHPLFVEAASHVDPSLDLEFRIYGHDPSQGGTVPGNEYADALHAQIDRLGLRDRFAFPGFLSDPVEIMSQIDILVHQADDESFGRVIVEGMAAGIPVVGVQGGGVGEIVVHGETGLLGPPDDAKALAKGIDTLARDAELRRTMGSAGRQRAESTNLSDAESTMGYSICIPNYNYAGYIGRTIQSVLDQTYGDFEVLVSDNCSTDNSVEVVRGFNDDRIKLHVNKCNVGFAGNLDRAARHATQDRMIMLSSDDLMKPDALETYDRFLSTLGESANRAIVSSAADVIDSDDNLTGRLPPEWAVWQKSDRVPELESVVDGPVYRVSVDELLRRCLTKMKSPFMFAATCYPKALYERVEGYGGNRVINPDKWFSWKLMGVAETAYFIDHPLFSYRVHQSNQNSLQASAGALKFMVDEYLATIEVDPKWLEKTGLSKAEVEQAFVEHDVARHGLATLAKGEKLKAKRVLRFGKAVYPWHVRRNRKAWMLAGLLALGPVGSGIARRAYASYQSYVPPLAKTKPDTGKVTFTGFLLFLVVMLIPLSAFEWGRVPLGPMQVHAYLLASVPILLYVLVARLSDFPTGALISLVVFLTMYIFSVLAGAAKYVAYYQEILKIGGGVATVLVGALCIRTTKDFRLSVFGLTIGVVMLSFKGFANMDSHSGVNPLEMSNENGWSLYSLPPVLLGGLLVMDKTVAKWLRLVLGVSVVIISVAILTSANRSGWLGLGVIVMLLMVQGNFIRAAFIFGILGIASFVLLTTVFSTELIESQVEVTVEGDTTDRMRITLLMTAVLLGIENPILGVSPQGLYFELAQRVGGHGGFLDPHNVVAHLVGGTGLVASTAFFLFALLLWRRGTGVKKDFFGNEYARLAHRYLKLLMILWIVRGLFSREILYMPVFAAGSISDGLWTEVEKQSDVVIVQLPFAAPFALIGPQVPRVYHVCADVRQIAHTSPWYRGPKRMVALTASNTIDRLYRRLLHAPHTGVVTNGDDLLRAYRLEQGRSVVSSSLLASEVMSVPRSRPANAPFRVLFVGYLRHEKGIDTLFEAFDRLLDHRPDAQLCFVGSQNMEDRGMTEDVAEWVRRLQERGTVEFLGHREFGPELFQCFADADVLAVPSRSEGTPRVLIEARAFGCTVVASRVGGIPTSVSDEVDGLLVPPDDADSLSTALLRIAQDEEFRGRLIEAGIKRARSTTVESFANAIAEEAAGRKSYPERVPFDPPEHYPEFAGTALADATDPENAVYAAVRESLRLLGLDQARFGNSDWNPMGAVVQSGDTVLIKPNWVSQKHELNDSWQQIITHGAVLRAVIDYVQLALRGNGSICLADGPMLNSDFDEICRRTGAAGLKKFYSGKEGLCPVELIDLRSIFFKTQDDVVVSRSPLPGDPRGGVAVDLGSRSALYQFQGEGRYYGADYNTAEVNEHHHGDKHEYQLSGSAMQADVIIDVPKLKTHHKVGVTLSLKGVVGLNTNRNWLPHRTQGTPQQGGDQFADSGSLQQLEQTAVRWFEQASLRFPRVVPTLYRFAKRVGRTVFGASHNTVRGGGWHGNNTLWRMVHDINRALQYADADGNVHDRPQRRRFCVIDGIVAGEGTGPVFADPRSAGVILAGSCAAVVDTVAAELIGFDHTHIPSLKQAFEPHPLPLTTISASGIEVVSNNGDWAGSLDQMAASKPFVFTPPLAPLQNLVSSRYGARLMRLRYGEIFRRELPRFVERETWSAQQWQQWQSNRLRALLRRAVERVPYYRDLHAHGEFPIEGAAPGDLTQLPLLEKDPLRRAPEDFLADDCNPAQMYAERTSGTTGKPLMLWWSPETHQTWYACFERRVRNWSGVKLGDRWATLGGQLVVPQHRQRPPFWVWNASGLQLYMSSYHLRSDFLDAYLDELKRREIEYLFGYASSLDALATHALERGRTDIHFKVAISNAEPFYAHQRRRIEKAFSCPTRDTYAPAELTIAAFECEAGRMHLSPDVGITEVVDDEGHLLPPGETGHLVVTSLLNPDHILIRYRQGDRGALAAGEDSCPCGRTMPVLESIEGRSDDVLVTADGRKIGRLDPIFKDTIRIREAQIIQETIDRVVVKVVAAEGYDENDGRLSELGEKLIDLGWEVETLTALPNYPTGKIFKGYSVWRTRIENIGRIRTARVPLYPAKRGFVRRLVSYFSFAFSAAINGKRLLRRPNVMLVESPPLFIGYAARFLAWRWKCPYVFNVSDLYPETAVRMGMLKEGTALRMAERLEQSLYKHAAGITGQSDEIVAGVRKHVPEKPTAVITNGVDLSRFGKDKANEASRKLLGEEPGPVFVYAGLLGLAQGLEQLLDLASSVPDGVPGRLVLVGEGPAREMLRERLANTPNSRVRILDPLPYDQIPALLATADVAVISLGMSIPGAVPSKIYEAMASGLPILLLAEGEPARRVEAAGCGLTVKPGDLQAAIEAYKRLATDEDLRRRLGESGRETASTQYDRRQIAGRLDEFIRSCVDDDGAGSAAGAHTRFPRTDIRIGDATELPWEDGTFDLVFQSTVFTSVLDDEVKVKLAEEMLRVVKPEGTLLWYDFHYNNPRNANVRGIGDVNSTVACALAAAKLHIPVIHVEAGLRSFDRRMPEEINRVVTDALSSLLLASEPAGVENLRNEGQPADRIHLVGNVMIDVVRANLQRARSLRFAEKLEMTPGEYGVVTLHRPANVDDPAVLHSLCGMLKRLADKLPIVFPVHPRTRARLEAAELWDALNATPGITVTGPLGYLEFLGLSSQAKIVITDSGGLQEETTALQIPCLTMRKHTDRPITVTEGTSTLVGRDFELLERLFEDVLEDRYKQGRCPELWDGAAGQRIATEIGAFLNQIE</sequence>
<evidence type="ECO:0000259" key="16">
    <source>
        <dbReference type="Pfam" id="PF13579"/>
    </source>
</evidence>
<feature type="domain" description="DUF362" evidence="12">
    <location>
        <begin position="3851"/>
        <end position="4089"/>
    </location>
</feature>
<dbReference type="CDD" id="cd04183">
    <property type="entry name" value="GT2_BcE_like"/>
    <property type="match status" value="1"/>
</dbReference>
<dbReference type="Gene3D" id="3.40.50.2000">
    <property type="entry name" value="Glycogen Phosphorylase B"/>
    <property type="match status" value="9"/>
</dbReference>
<feature type="transmembrane region" description="Helical" evidence="7">
    <location>
        <begin position="240"/>
        <end position="263"/>
    </location>
</feature>
<dbReference type="Pfam" id="PF04015">
    <property type="entry name" value="DUF362"/>
    <property type="match status" value="1"/>
</dbReference>
<dbReference type="InterPro" id="IPR007160">
    <property type="entry name" value="DUF362"/>
</dbReference>
<dbReference type="Pfam" id="PF00534">
    <property type="entry name" value="Glycos_transf_1"/>
    <property type="match status" value="3"/>
</dbReference>
<feature type="domain" description="Nucleotidyl transferase" evidence="8">
    <location>
        <begin position="1441"/>
        <end position="1652"/>
    </location>
</feature>
<dbReference type="PANTHER" id="PTHR12526">
    <property type="entry name" value="GLYCOSYLTRANSFERASE"/>
    <property type="match status" value="1"/>
</dbReference>
<dbReference type="InterPro" id="IPR001451">
    <property type="entry name" value="Hexapep"/>
</dbReference>
<dbReference type="InterPro" id="IPR003331">
    <property type="entry name" value="UDP_GlcNAc_Epimerase_2_dom"/>
</dbReference>
<comment type="caution">
    <text evidence="17">The sequence shown here is derived from an EMBL/GenBank/DDBJ whole genome shotgun (WGS) entry which is preliminary data.</text>
</comment>
<dbReference type="Pfam" id="PF00132">
    <property type="entry name" value="Hexapep"/>
    <property type="match status" value="1"/>
</dbReference>
<dbReference type="Pfam" id="PF02350">
    <property type="entry name" value="Epimerase_2"/>
    <property type="match status" value="2"/>
</dbReference>
<dbReference type="SUPFAM" id="SSF53335">
    <property type="entry name" value="S-adenosyl-L-methionine-dependent methyltransferases"/>
    <property type="match status" value="2"/>
</dbReference>
<feature type="transmembrane region" description="Helical" evidence="7">
    <location>
        <begin position="3257"/>
        <end position="3280"/>
    </location>
</feature>
<evidence type="ECO:0000259" key="11">
    <source>
        <dbReference type="Pfam" id="PF02350"/>
    </source>
</evidence>
<dbReference type="Pfam" id="PF04932">
    <property type="entry name" value="Wzy_C"/>
    <property type="match status" value="1"/>
</dbReference>
<feature type="transmembrane region" description="Helical" evidence="7">
    <location>
        <begin position="3171"/>
        <end position="3192"/>
    </location>
</feature>
<feature type="transmembrane region" description="Helical" evidence="7">
    <location>
        <begin position="317"/>
        <end position="337"/>
    </location>
</feature>
<dbReference type="InterPro" id="IPR011009">
    <property type="entry name" value="Kinase-like_dom_sf"/>
</dbReference>
<feature type="domain" description="Glycosyl transferase family 1" evidence="9">
    <location>
        <begin position="4751"/>
        <end position="4916"/>
    </location>
</feature>
<keyword evidence="2" id="KW-0328">Glycosyltransferase</keyword>
<feature type="transmembrane region" description="Helical" evidence="7">
    <location>
        <begin position="3057"/>
        <end position="3080"/>
    </location>
</feature>
<dbReference type="Pfam" id="PF13439">
    <property type="entry name" value="Glyco_transf_4"/>
    <property type="match status" value="1"/>
</dbReference>
<dbReference type="Gene3D" id="3.40.50.12780">
    <property type="entry name" value="N-terminal domain of ligase-like"/>
    <property type="match status" value="1"/>
</dbReference>
<evidence type="ECO:0000259" key="15">
    <source>
        <dbReference type="Pfam" id="PF13439"/>
    </source>
</evidence>
<dbReference type="Pfam" id="PF13440">
    <property type="entry name" value="Polysacc_synt_3"/>
    <property type="match status" value="1"/>
</dbReference>
<protein>
    <submittedName>
        <fullName evidence="17">UDP-N-acetylglucosamine 2-epimerase (UDP-GlcNAc-2-epimerase)</fullName>
    </submittedName>
</protein>
<dbReference type="Gene3D" id="2.160.10.10">
    <property type="entry name" value="Hexapeptide repeat proteins"/>
    <property type="match status" value="1"/>
</dbReference>
<feature type="transmembrane region" description="Helical" evidence="7">
    <location>
        <begin position="3111"/>
        <end position="3128"/>
    </location>
</feature>